<gene>
    <name evidence="3" type="ORF">HNR25_000712</name>
</gene>
<evidence type="ECO:0000313" key="4">
    <source>
        <dbReference type="Proteomes" id="UP000578077"/>
    </source>
</evidence>
<dbReference type="EMBL" id="JACHLY010000001">
    <property type="protein sequence ID" value="MBB5996961.1"/>
    <property type="molecule type" value="Genomic_DNA"/>
</dbReference>
<dbReference type="GO" id="GO:0016705">
    <property type="term" value="F:oxidoreductase activity, acting on paired donors, with incorporation or reduction of molecular oxygen"/>
    <property type="evidence" value="ECO:0007669"/>
    <property type="project" value="InterPro"/>
</dbReference>
<dbReference type="PANTHER" id="PTHR43244">
    <property type="match status" value="1"/>
</dbReference>
<comment type="caution">
    <text evidence="3">The sequence shown here is derived from an EMBL/GenBank/DDBJ whole genome shotgun (WGS) entry which is preliminary data.</text>
</comment>
<accession>A0A841EBZ3</accession>
<dbReference type="SUPFAM" id="SSF51679">
    <property type="entry name" value="Bacterial luciferase-like"/>
    <property type="match status" value="1"/>
</dbReference>
<evidence type="ECO:0000256" key="1">
    <source>
        <dbReference type="ARBA" id="ARBA00023002"/>
    </source>
</evidence>
<evidence type="ECO:0000313" key="3">
    <source>
        <dbReference type="EMBL" id="MBB5996961.1"/>
    </source>
</evidence>
<dbReference type="GO" id="GO:0004497">
    <property type="term" value="F:monooxygenase activity"/>
    <property type="evidence" value="ECO:0007669"/>
    <property type="project" value="UniProtKB-KW"/>
</dbReference>
<organism evidence="3 4">
    <name type="scientific">Streptomonospora salina</name>
    <dbReference type="NCBI Taxonomy" id="104205"/>
    <lineage>
        <taxon>Bacteria</taxon>
        <taxon>Bacillati</taxon>
        <taxon>Actinomycetota</taxon>
        <taxon>Actinomycetes</taxon>
        <taxon>Streptosporangiales</taxon>
        <taxon>Nocardiopsidaceae</taxon>
        <taxon>Streptomonospora</taxon>
    </lineage>
</organism>
<reference evidence="3 4" key="1">
    <citation type="submission" date="2020-08" db="EMBL/GenBank/DDBJ databases">
        <title>Sequencing the genomes of 1000 actinobacteria strains.</title>
        <authorList>
            <person name="Klenk H.-P."/>
        </authorList>
    </citation>
    <scope>NUCLEOTIDE SEQUENCE [LARGE SCALE GENOMIC DNA]</scope>
    <source>
        <strain evidence="3 4">DSM 44593</strain>
    </source>
</reference>
<dbReference type="Pfam" id="PF00296">
    <property type="entry name" value="Bac_luciferase"/>
    <property type="match status" value="1"/>
</dbReference>
<keyword evidence="4" id="KW-1185">Reference proteome</keyword>
<keyword evidence="3" id="KW-0503">Monooxygenase</keyword>
<dbReference type="InterPro" id="IPR050564">
    <property type="entry name" value="F420-G6PD/mer"/>
</dbReference>
<dbReference type="Proteomes" id="UP000578077">
    <property type="component" value="Unassembled WGS sequence"/>
</dbReference>
<dbReference type="InterPro" id="IPR036661">
    <property type="entry name" value="Luciferase-like_sf"/>
</dbReference>
<name>A0A841EBZ3_9ACTN</name>
<keyword evidence="1" id="KW-0560">Oxidoreductase</keyword>
<dbReference type="InterPro" id="IPR011251">
    <property type="entry name" value="Luciferase-like_dom"/>
</dbReference>
<proteinExistence type="predicted"/>
<feature type="domain" description="Luciferase-like" evidence="2">
    <location>
        <begin position="21"/>
        <end position="260"/>
    </location>
</feature>
<dbReference type="AlphaFoldDB" id="A0A841EBZ3"/>
<dbReference type="Gene3D" id="3.20.20.30">
    <property type="entry name" value="Luciferase-like domain"/>
    <property type="match status" value="1"/>
</dbReference>
<dbReference type="PANTHER" id="PTHR43244:SF1">
    <property type="entry name" value="5,10-METHYLENETETRAHYDROMETHANOPTERIN REDUCTASE"/>
    <property type="match status" value="1"/>
</dbReference>
<evidence type="ECO:0000259" key="2">
    <source>
        <dbReference type="Pfam" id="PF00296"/>
    </source>
</evidence>
<dbReference type="RefSeq" id="WP_184633299.1">
    <property type="nucleotide sequence ID" value="NZ_BAABKT010000003.1"/>
</dbReference>
<sequence length="309" mass="32060">MALFGIGLDSGFNGVEESPGDSDQLVSDARMADRAGLDVVTVTDHPYHGGQLDAYATLGFVLGATTSVAGVVTMTNLPCRPAPTLARTVSGLSALSGGRIKLGIGAGVFWDDIVRLGVEPRTPAEAVRMLAEGITLLKALTGGGDPVTFDGEFYQVDKLAPAQVPTPPIWSGSMGPASLAVTGRLADAWMPAGAQNWRSDPVAESRAVIDKAAVAAGRDPSDIATVHNVFGTITDTPVDATRSVDSNGIPWLSGTVEQWTEELVSAIDDYRADGFVFFSGADAADEKEAAHSRWAHEIVPAVRAATSAG</sequence>
<protein>
    <submittedName>
        <fullName evidence="3">Alkanesulfonate monooxygenase SsuD/methylene tetrahydromethanopterin reductase-like flavin-dependent oxidoreductase (Luciferase family)</fullName>
    </submittedName>
</protein>